<organism evidence="2 3">
    <name type="scientific">Streptomyces pyxinicus</name>
    <dbReference type="NCBI Taxonomy" id="2970331"/>
    <lineage>
        <taxon>Bacteria</taxon>
        <taxon>Bacillati</taxon>
        <taxon>Actinomycetota</taxon>
        <taxon>Actinomycetes</taxon>
        <taxon>Kitasatosporales</taxon>
        <taxon>Streptomycetaceae</taxon>
        <taxon>Streptomyces</taxon>
    </lineage>
</organism>
<protein>
    <submittedName>
        <fullName evidence="2">Tetratricopeptide repeat protein</fullName>
    </submittedName>
</protein>
<feature type="compositionally biased region" description="Basic and acidic residues" evidence="1">
    <location>
        <begin position="882"/>
        <end position="900"/>
    </location>
</feature>
<proteinExistence type="predicted"/>
<gene>
    <name evidence="2" type="ORF">NX794_24230</name>
</gene>
<dbReference type="Gene3D" id="1.25.40.10">
    <property type="entry name" value="Tetratricopeptide repeat domain"/>
    <property type="match status" value="1"/>
</dbReference>
<accession>A0ABT2B702</accession>
<feature type="region of interest" description="Disordered" evidence="1">
    <location>
        <begin position="877"/>
        <end position="900"/>
    </location>
</feature>
<comment type="caution">
    <text evidence="2">The sequence shown here is derived from an EMBL/GenBank/DDBJ whole genome shotgun (WGS) entry which is preliminary data.</text>
</comment>
<dbReference type="SUPFAM" id="SSF48452">
    <property type="entry name" value="TPR-like"/>
    <property type="match status" value="1"/>
</dbReference>
<sequence>MGEITDVDALRRALAENAGQPEGPARNARAEQLLAEAELLAVPLAVVEALGHQLKVYNYSSEKDRMFVPFARLLRLWDERPEDFDAYETHSLHWVFKWMSAGMLDQPHVPLASVEKWLGEMEHRYRLAGHSERAVRAAEFSVASHVGDRARAERAYTAWLAADRDAMADCHACELRAQGAWQAECGRDAKALELWAPVLEGAYTCAHEPHTVLASSLAPLLRLGRAEEARAHHLRGFRLVRPMESMRGAYADHVEFCALTGNEARGLELLAERPAYFTDTGQPRSRLEFLAAVTLLTDRLCALGLGGQPVPGPAGRTWTARELADHARGEATELAGRFDRRNGTSHLGDRTRARVAQRPLVERLPLGVRSVRPAPPPPAPSVPETSEAPGLAALLAEARRQSDTLRPNALEAWAAVARAARDTELEPRDRAEIADHEAMARGPEGVALFERAAVLYAAAGDPGEALAARARGAYVRALGGEVDAALAAIGGLYDEVLALYADEATGVRQTASVVISRARILMRRVHQDTAGPAARAALAAAERAVREVLALVEGRTGDEIRLAARAAEAHGMLAELAGLAGDTARAAELFERSARAYVAAGLPWFAVEYEVQVAALAHQAGDAAGAERALRAALEHGGPYVEPVGRAQLHLQLAEVIGARGEAGEAARHALEAAHWADEAGEGPTLGAWARQQLGGLLLRQGRYAEGAEVLESALADLSAGTHGDGAVVQARWWLGDCLDELGEHREAAEQRLRAADLARHWPEQQDHATLAHLAAESLGRAGLTEEADRAYARAGELWRALGNQRFLVRALRARAWLALDGESGADAARHLMSDAVHACEEARRDAADRVTREELTAELAHTHRQFGDLLIRSATEAPESEPDRDAAEVSEAGPDRDASEAALTQLDRAAELFAALGAEGLHDRTGAELAAGRLAADLGRPTEAAARARAVLAAYDAAGDGEEPAGARRAEATRLLRAAETGEPG</sequence>
<keyword evidence="3" id="KW-1185">Reference proteome</keyword>
<dbReference type="RefSeq" id="WP_258780961.1">
    <property type="nucleotide sequence ID" value="NZ_JANUGP010000020.1"/>
</dbReference>
<evidence type="ECO:0000256" key="1">
    <source>
        <dbReference type="SAM" id="MobiDB-lite"/>
    </source>
</evidence>
<dbReference type="EMBL" id="JANUGP010000020">
    <property type="protein sequence ID" value="MCS0604299.1"/>
    <property type="molecule type" value="Genomic_DNA"/>
</dbReference>
<dbReference type="Proteomes" id="UP001205612">
    <property type="component" value="Unassembled WGS sequence"/>
</dbReference>
<name>A0ABT2B702_9ACTN</name>
<evidence type="ECO:0000313" key="2">
    <source>
        <dbReference type="EMBL" id="MCS0604299.1"/>
    </source>
</evidence>
<evidence type="ECO:0000313" key="3">
    <source>
        <dbReference type="Proteomes" id="UP001205612"/>
    </source>
</evidence>
<reference evidence="2 3" key="1">
    <citation type="submission" date="2022-08" db="EMBL/GenBank/DDBJ databases">
        <authorList>
            <person name="Somphong A."/>
            <person name="Phongsopitanun W."/>
        </authorList>
    </citation>
    <scope>NUCLEOTIDE SEQUENCE [LARGE SCALE GENOMIC DNA]</scope>
    <source>
        <strain evidence="2 3">LP11</strain>
    </source>
</reference>
<dbReference type="InterPro" id="IPR011990">
    <property type="entry name" value="TPR-like_helical_dom_sf"/>
</dbReference>